<dbReference type="EMBL" id="CP029149">
    <property type="protein sequence ID" value="QHN64611.1"/>
    <property type="molecule type" value="Genomic_DNA"/>
</dbReference>
<keyword evidence="2" id="KW-1185">Reference proteome</keyword>
<sequence length="228" mass="26545">MKKYILYGIVLLSALGSCRKEIKSKQGGIDLISNIYINASKNLEDTQSFHISRLNYSNDTIIELVPNVTNPLITDEIHFIKDSLFYSLGTPVNAGISTIVEVVATEKPTLVYSENKRGAIFSKNKVPNYHQKRDLKDTILFGKTYKRFEINSPQSYSRYYVYQTDTILPYSLYKHAEIDYKGRIERIDTYNKKQDIFVTLQLLPRKKWDEEAKDVFKFNEFINKKSKK</sequence>
<name>A0A6P1QUY4_9FLAO</name>
<dbReference type="RefSeq" id="WP_160223721.1">
    <property type="nucleotide sequence ID" value="NZ_CP029149.1"/>
</dbReference>
<protein>
    <submittedName>
        <fullName evidence="1">Uncharacterized protein</fullName>
    </submittedName>
</protein>
<evidence type="ECO:0000313" key="2">
    <source>
        <dbReference type="Proteomes" id="UP000464318"/>
    </source>
</evidence>
<dbReference type="AlphaFoldDB" id="A0A6P1QUY4"/>
<accession>A0A6P1QUY4</accession>
<dbReference type="Proteomes" id="UP000464318">
    <property type="component" value="Chromosome"/>
</dbReference>
<proteinExistence type="predicted"/>
<evidence type="ECO:0000313" key="1">
    <source>
        <dbReference type="EMBL" id="QHN64611.1"/>
    </source>
</evidence>
<dbReference type="OrthoDB" id="1236931at2"/>
<organism evidence="1 2">
    <name type="scientific">Bergeyella cardium</name>
    <dbReference type="NCBI Taxonomy" id="1585976"/>
    <lineage>
        <taxon>Bacteria</taxon>
        <taxon>Pseudomonadati</taxon>
        <taxon>Bacteroidota</taxon>
        <taxon>Flavobacteriia</taxon>
        <taxon>Flavobacteriales</taxon>
        <taxon>Weeksellaceae</taxon>
        <taxon>Bergeyella</taxon>
    </lineage>
</organism>
<dbReference type="PROSITE" id="PS51257">
    <property type="entry name" value="PROKAR_LIPOPROTEIN"/>
    <property type="match status" value="1"/>
</dbReference>
<gene>
    <name evidence="1" type="ORF">DBX24_01225</name>
</gene>
<dbReference type="KEGG" id="bcad:DBX24_01225"/>
<reference evidence="1 2" key="1">
    <citation type="submission" date="2018-04" db="EMBL/GenBank/DDBJ databases">
        <title>Characteristic and Complete Genome Sequencing of A Novel Member of Infective Endocarditis Causative Bacteria: Bergeyella cardium QL-PH.</title>
        <authorList>
            <person name="Pan H."/>
            <person name="Sun E."/>
            <person name="Zhang Y."/>
        </authorList>
    </citation>
    <scope>NUCLEOTIDE SEQUENCE [LARGE SCALE GENOMIC DNA]</scope>
    <source>
        <strain evidence="1 2">HPQL</strain>
    </source>
</reference>